<gene>
    <name evidence="1" type="ORF">MBJ925_LOCUS14581</name>
</gene>
<sequence length="283" mass="33546">MNAQTFVYNENFYKKLALTIAIIRATPSHMTPREYTIQLQNILRQNKIRQALQYEQVLLDVRSLRKSLAIKIPIKCFDLLEYHKNFLQNIFIVSTEFNIEIQIIIIETIDRIFQLIKENFFRIQQEKFDAVIKQTINTVLTFDIVPNIQQHSIQHIRQFIDLILMHIKQSTAITNVQTFIEQIGIYFEFKCCYQSYLLVVFERILAELLVYFDRTDFDSTYGIVLVNILQNLISSNDSTAVQQVLDNESIRQQFHELLYTCLAFNHNNSSLVIYLWNIYGRIL</sequence>
<name>A0A816Q9V1_9BILA</name>
<organism evidence="1 2">
    <name type="scientific">Rotaria magnacalcarata</name>
    <dbReference type="NCBI Taxonomy" id="392030"/>
    <lineage>
        <taxon>Eukaryota</taxon>
        <taxon>Metazoa</taxon>
        <taxon>Spiralia</taxon>
        <taxon>Gnathifera</taxon>
        <taxon>Rotifera</taxon>
        <taxon>Eurotatoria</taxon>
        <taxon>Bdelloidea</taxon>
        <taxon>Philodinida</taxon>
        <taxon>Philodinidae</taxon>
        <taxon>Rotaria</taxon>
    </lineage>
</organism>
<protein>
    <submittedName>
        <fullName evidence="1">Uncharacterized protein</fullName>
    </submittedName>
</protein>
<dbReference type="AlphaFoldDB" id="A0A816Q9V1"/>
<evidence type="ECO:0000313" key="1">
    <source>
        <dbReference type="EMBL" id="CAF2059220.1"/>
    </source>
</evidence>
<dbReference type="EMBL" id="CAJNRE010006822">
    <property type="protein sequence ID" value="CAF2059220.1"/>
    <property type="molecule type" value="Genomic_DNA"/>
</dbReference>
<dbReference type="Proteomes" id="UP000663824">
    <property type="component" value="Unassembled WGS sequence"/>
</dbReference>
<accession>A0A816Q9V1</accession>
<proteinExistence type="predicted"/>
<reference evidence="1" key="1">
    <citation type="submission" date="2021-02" db="EMBL/GenBank/DDBJ databases">
        <authorList>
            <person name="Nowell W R."/>
        </authorList>
    </citation>
    <scope>NUCLEOTIDE SEQUENCE</scope>
</reference>
<evidence type="ECO:0000313" key="2">
    <source>
        <dbReference type="Proteomes" id="UP000663824"/>
    </source>
</evidence>
<comment type="caution">
    <text evidence="1">The sequence shown here is derived from an EMBL/GenBank/DDBJ whole genome shotgun (WGS) entry which is preliminary data.</text>
</comment>